<dbReference type="EMBL" id="CM042884">
    <property type="protein sequence ID" value="KAI4369401.1"/>
    <property type="molecule type" value="Genomic_DNA"/>
</dbReference>
<proteinExistence type="predicted"/>
<gene>
    <name evidence="1" type="ORF">MLD38_017843</name>
</gene>
<protein>
    <submittedName>
        <fullName evidence="1">Uncharacterized protein</fullName>
    </submittedName>
</protein>
<comment type="caution">
    <text evidence="1">The sequence shown here is derived from an EMBL/GenBank/DDBJ whole genome shotgun (WGS) entry which is preliminary data.</text>
</comment>
<organism evidence="1 2">
    <name type="scientific">Melastoma candidum</name>
    <dbReference type="NCBI Taxonomy" id="119954"/>
    <lineage>
        <taxon>Eukaryota</taxon>
        <taxon>Viridiplantae</taxon>
        <taxon>Streptophyta</taxon>
        <taxon>Embryophyta</taxon>
        <taxon>Tracheophyta</taxon>
        <taxon>Spermatophyta</taxon>
        <taxon>Magnoliopsida</taxon>
        <taxon>eudicotyledons</taxon>
        <taxon>Gunneridae</taxon>
        <taxon>Pentapetalae</taxon>
        <taxon>rosids</taxon>
        <taxon>malvids</taxon>
        <taxon>Myrtales</taxon>
        <taxon>Melastomataceae</taxon>
        <taxon>Melastomatoideae</taxon>
        <taxon>Melastomateae</taxon>
        <taxon>Melastoma</taxon>
    </lineage>
</organism>
<evidence type="ECO:0000313" key="2">
    <source>
        <dbReference type="Proteomes" id="UP001057402"/>
    </source>
</evidence>
<dbReference type="Proteomes" id="UP001057402">
    <property type="component" value="Chromosome 5"/>
</dbReference>
<name>A0ACB9QTV7_9MYRT</name>
<evidence type="ECO:0000313" key="1">
    <source>
        <dbReference type="EMBL" id="KAI4369401.1"/>
    </source>
</evidence>
<sequence length="321" mass="36387">MYRLFDFACDNPPPATIIFISADKYFAPILVQLKEDGYNLITMCRSEEASMAFREAGLVLYDWGHASPDEEKTTSLSSGKRKELHNLANSLVLFFYDLVMSSHDCTILDLESLGLLPKSGRGDSPETPQILLHLSSYLEKSIRKNEKSFRASKTKDVVTIFHGTRAPSMSIKLYLERIYKYSGCSTSCFVIAYVYINRLLHRTQGWLTSLNIHRLLITGTLIASKFIDDKGYNNAHFAKVGGVSTAEINRMEINFLFSVDFRLHVPVEIFEDSCLQLGMEAACGHQRNDPSTRIFRMRECWPRREDAKRSTAITGFSCTAT</sequence>
<reference evidence="2" key="1">
    <citation type="journal article" date="2023" name="Front. Plant Sci.">
        <title>Chromosomal-level genome assembly of Melastoma candidum provides insights into trichome evolution.</title>
        <authorList>
            <person name="Zhong Y."/>
            <person name="Wu W."/>
            <person name="Sun C."/>
            <person name="Zou P."/>
            <person name="Liu Y."/>
            <person name="Dai S."/>
            <person name="Zhou R."/>
        </authorList>
    </citation>
    <scope>NUCLEOTIDE SEQUENCE [LARGE SCALE GENOMIC DNA]</scope>
</reference>
<keyword evidence="2" id="KW-1185">Reference proteome</keyword>
<accession>A0ACB9QTV7</accession>